<evidence type="ECO:0000259" key="14">
    <source>
        <dbReference type="Pfam" id="PF08245"/>
    </source>
</evidence>
<evidence type="ECO:0000313" key="16">
    <source>
        <dbReference type="Proteomes" id="UP000277811"/>
    </source>
</evidence>
<evidence type="ECO:0000256" key="2">
    <source>
        <dbReference type="ARBA" id="ARBA00022598"/>
    </source>
</evidence>
<evidence type="ECO:0000256" key="6">
    <source>
        <dbReference type="ARBA" id="ARBA00022960"/>
    </source>
</evidence>
<dbReference type="Gene3D" id="3.40.1190.10">
    <property type="entry name" value="Mur-like, catalytic domain"/>
    <property type="match status" value="1"/>
</dbReference>
<dbReference type="GO" id="GO:0008360">
    <property type="term" value="P:regulation of cell shape"/>
    <property type="evidence" value="ECO:0007669"/>
    <property type="project" value="UniProtKB-KW"/>
</dbReference>
<protein>
    <recommendedName>
        <fullName evidence="10 11">UDP-N-acetylmuramoyl-tripeptide--D-alanyl-D-alanine ligase</fullName>
        <ecNumber evidence="10 11">6.3.2.10</ecNumber>
    </recommendedName>
    <alternativeName>
        <fullName evidence="10">D-alanyl-D-alanine-adding enzyme</fullName>
    </alternativeName>
</protein>
<evidence type="ECO:0000259" key="12">
    <source>
        <dbReference type="Pfam" id="PF01225"/>
    </source>
</evidence>
<feature type="binding site" evidence="10">
    <location>
        <begin position="112"/>
        <end position="118"/>
    </location>
    <ligand>
        <name>ATP</name>
        <dbReference type="ChEBI" id="CHEBI:30616"/>
    </ligand>
</feature>
<dbReference type="NCBIfam" id="TIGR01143">
    <property type="entry name" value="murF"/>
    <property type="match status" value="1"/>
</dbReference>
<dbReference type="EC" id="6.3.2.10" evidence="10 11"/>
<dbReference type="GO" id="GO:0009252">
    <property type="term" value="P:peptidoglycan biosynthetic process"/>
    <property type="evidence" value="ECO:0007669"/>
    <property type="project" value="UniProtKB-UniRule"/>
</dbReference>
<dbReference type="InterPro" id="IPR036565">
    <property type="entry name" value="Mur-like_cat_sf"/>
</dbReference>
<dbReference type="SUPFAM" id="SSF63418">
    <property type="entry name" value="MurE/MurF N-terminal domain"/>
    <property type="match status" value="1"/>
</dbReference>
<dbReference type="InterPro" id="IPR005863">
    <property type="entry name" value="UDP-N-AcMur_synth"/>
</dbReference>
<keyword evidence="5 10" id="KW-0067">ATP-binding</keyword>
<keyword evidence="2 10" id="KW-0436">Ligase</keyword>
<dbReference type="SUPFAM" id="SSF53244">
    <property type="entry name" value="MurD-like peptide ligases, peptide-binding domain"/>
    <property type="match status" value="1"/>
</dbReference>
<dbReference type="RefSeq" id="WP_122627161.1">
    <property type="nucleotide sequence ID" value="NZ_UPPP01000061.1"/>
</dbReference>
<name>A0A498R7S4_9FIRM</name>
<comment type="subcellular location">
    <subcellularLocation>
        <location evidence="10 11">Cytoplasm</location>
    </subcellularLocation>
</comment>
<dbReference type="UniPathway" id="UPA00219"/>
<evidence type="ECO:0000256" key="1">
    <source>
        <dbReference type="ARBA" id="ARBA00022490"/>
    </source>
</evidence>
<dbReference type="OrthoDB" id="9801978at2"/>
<keyword evidence="9 10" id="KW-0961">Cell wall biogenesis/degradation</keyword>
<dbReference type="GO" id="GO:0005524">
    <property type="term" value="F:ATP binding"/>
    <property type="evidence" value="ECO:0007669"/>
    <property type="project" value="UniProtKB-UniRule"/>
</dbReference>
<comment type="similarity">
    <text evidence="10">Belongs to the MurCDEF family. MurF subfamily.</text>
</comment>
<dbReference type="GO" id="GO:0008766">
    <property type="term" value="F:UDP-N-acetylmuramoylalanyl-D-glutamyl-2,6-diaminopimelate-D-alanyl-D-alanine ligase activity"/>
    <property type="evidence" value="ECO:0007669"/>
    <property type="project" value="RHEA"/>
</dbReference>
<dbReference type="Pfam" id="PF02875">
    <property type="entry name" value="Mur_ligase_C"/>
    <property type="match status" value="1"/>
</dbReference>
<evidence type="ECO:0000256" key="3">
    <source>
        <dbReference type="ARBA" id="ARBA00022618"/>
    </source>
</evidence>
<evidence type="ECO:0000256" key="9">
    <source>
        <dbReference type="ARBA" id="ARBA00023316"/>
    </source>
</evidence>
<dbReference type="InterPro" id="IPR004101">
    <property type="entry name" value="Mur_ligase_C"/>
</dbReference>
<keyword evidence="1 10" id="KW-0963">Cytoplasm</keyword>
<dbReference type="GO" id="GO:0051301">
    <property type="term" value="P:cell division"/>
    <property type="evidence" value="ECO:0007669"/>
    <property type="project" value="UniProtKB-KW"/>
</dbReference>
<dbReference type="GO" id="GO:0071555">
    <property type="term" value="P:cell wall organization"/>
    <property type="evidence" value="ECO:0007669"/>
    <property type="project" value="UniProtKB-KW"/>
</dbReference>
<evidence type="ECO:0000256" key="8">
    <source>
        <dbReference type="ARBA" id="ARBA00023306"/>
    </source>
</evidence>
<dbReference type="EMBL" id="UPPP01000061">
    <property type="protein sequence ID" value="VBB06223.1"/>
    <property type="molecule type" value="Genomic_DNA"/>
</dbReference>
<dbReference type="InterPro" id="IPR035911">
    <property type="entry name" value="MurE/MurF_N"/>
</dbReference>
<dbReference type="Gene3D" id="3.90.190.20">
    <property type="entry name" value="Mur ligase, C-terminal domain"/>
    <property type="match status" value="1"/>
</dbReference>
<dbReference type="InterPro" id="IPR000713">
    <property type="entry name" value="Mur_ligase_N"/>
</dbReference>
<evidence type="ECO:0000256" key="4">
    <source>
        <dbReference type="ARBA" id="ARBA00022741"/>
    </source>
</evidence>
<comment type="catalytic activity">
    <reaction evidence="10 11">
        <text>D-alanyl-D-alanine + UDP-N-acetyl-alpha-D-muramoyl-L-alanyl-gamma-D-glutamyl-meso-2,6-diaminopimelate + ATP = UDP-N-acetyl-alpha-D-muramoyl-L-alanyl-gamma-D-glutamyl-meso-2,6-diaminopimeloyl-D-alanyl-D-alanine + ADP + phosphate + H(+)</text>
        <dbReference type="Rhea" id="RHEA:28374"/>
        <dbReference type="ChEBI" id="CHEBI:15378"/>
        <dbReference type="ChEBI" id="CHEBI:30616"/>
        <dbReference type="ChEBI" id="CHEBI:43474"/>
        <dbReference type="ChEBI" id="CHEBI:57822"/>
        <dbReference type="ChEBI" id="CHEBI:61386"/>
        <dbReference type="ChEBI" id="CHEBI:83905"/>
        <dbReference type="ChEBI" id="CHEBI:456216"/>
        <dbReference type="EC" id="6.3.2.10"/>
    </reaction>
</comment>
<keyword evidence="7 10" id="KW-0573">Peptidoglycan synthesis</keyword>
<dbReference type="AlphaFoldDB" id="A0A498R7S4"/>
<dbReference type="Pfam" id="PF08245">
    <property type="entry name" value="Mur_ligase_M"/>
    <property type="match status" value="1"/>
</dbReference>
<comment type="pathway">
    <text evidence="10 11">Cell wall biogenesis; peptidoglycan biosynthesis.</text>
</comment>
<keyword evidence="4 10" id="KW-0547">Nucleotide-binding</keyword>
<dbReference type="PANTHER" id="PTHR43024">
    <property type="entry name" value="UDP-N-ACETYLMURAMOYL-TRIPEPTIDE--D-ALANYL-D-ALANINE LIGASE"/>
    <property type="match status" value="1"/>
</dbReference>
<keyword evidence="16" id="KW-1185">Reference proteome</keyword>
<gene>
    <name evidence="10" type="primary">murF</name>
    <name evidence="15" type="ORF">LUCI_1439</name>
</gene>
<sequence length="453" mass="48547">MAEFSLTEVCLATGGHLRGEAAAAVHFNGVSTDTRTIRPGDLFIALTGEKFDGHKFLEQAQEKGAAGVIVSKVIPFAATIPVIMVSNTLTALQDLARLHRQRFMMPVIAITGSNGKTTTKDMIAAVLASRFNVLKTQANFNNEIGLPQTLLNMDPSHQAAVVEMGMRGRGEIRELAAIALPTGGVITNVGETHLELLGSIENIARAKSELVEAIEPAGFVILNADNSYVHAMKEKAKSRVILYGIEASASVRAVDLQPDKTGTSFRCLCPQGDFDMYVPAIGRHNVYNALAAIAVGLELKLSFAEIRRGLQNFTSGAMRQAVQQLGSYTVINDAYNASPLSMAAAIDTLAGIAEGRTVAVLGDMLELGPVAVEAHRQVGRKLAEKGIQVVVAVGDLSRHIAESARNHGVPVTIHCSNHQEAQEALRNTVKQGDVILIKGSRGMHMEKILEFFR</sequence>
<dbReference type="PANTHER" id="PTHR43024:SF1">
    <property type="entry name" value="UDP-N-ACETYLMURAMOYL-TRIPEPTIDE--D-ALANYL-D-ALANINE LIGASE"/>
    <property type="match status" value="1"/>
</dbReference>
<comment type="function">
    <text evidence="10 11">Involved in cell wall formation. Catalyzes the final step in the synthesis of UDP-N-acetylmuramoyl-pentapeptide, the precursor of murein.</text>
</comment>
<evidence type="ECO:0000256" key="5">
    <source>
        <dbReference type="ARBA" id="ARBA00022840"/>
    </source>
</evidence>
<dbReference type="InterPro" id="IPR036615">
    <property type="entry name" value="Mur_ligase_C_dom_sf"/>
</dbReference>
<dbReference type="GO" id="GO:0005737">
    <property type="term" value="C:cytoplasm"/>
    <property type="evidence" value="ECO:0007669"/>
    <property type="project" value="UniProtKB-SubCell"/>
</dbReference>
<dbReference type="InterPro" id="IPR051046">
    <property type="entry name" value="MurCDEF_CellWall_CoF430Synth"/>
</dbReference>
<accession>A0A498R7S4</accession>
<dbReference type="InterPro" id="IPR013221">
    <property type="entry name" value="Mur_ligase_cen"/>
</dbReference>
<feature type="domain" description="Mur ligase C-terminal" evidence="13">
    <location>
        <begin position="322"/>
        <end position="441"/>
    </location>
</feature>
<proteinExistence type="inferred from homology"/>
<feature type="domain" description="Mur ligase N-terminal catalytic" evidence="12">
    <location>
        <begin position="26"/>
        <end position="99"/>
    </location>
</feature>
<evidence type="ECO:0000259" key="13">
    <source>
        <dbReference type="Pfam" id="PF02875"/>
    </source>
</evidence>
<dbReference type="Pfam" id="PF01225">
    <property type="entry name" value="Mur_ligase"/>
    <property type="match status" value="1"/>
</dbReference>
<dbReference type="SUPFAM" id="SSF53623">
    <property type="entry name" value="MurD-like peptide ligases, catalytic domain"/>
    <property type="match status" value="1"/>
</dbReference>
<dbReference type="Gene3D" id="3.40.1390.10">
    <property type="entry name" value="MurE/MurF, N-terminal domain"/>
    <property type="match status" value="1"/>
</dbReference>
<evidence type="ECO:0000256" key="11">
    <source>
        <dbReference type="RuleBase" id="RU004136"/>
    </source>
</evidence>
<evidence type="ECO:0000256" key="7">
    <source>
        <dbReference type="ARBA" id="ARBA00022984"/>
    </source>
</evidence>
<dbReference type="GO" id="GO:0047480">
    <property type="term" value="F:UDP-N-acetylmuramoyl-tripeptide-D-alanyl-D-alanine ligase activity"/>
    <property type="evidence" value="ECO:0007669"/>
    <property type="project" value="UniProtKB-UniRule"/>
</dbReference>
<feature type="domain" description="Mur ligase central" evidence="14">
    <location>
        <begin position="110"/>
        <end position="295"/>
    </location>
</feature>
<keyword evidence="8 10" id="KW-0131">Cell cycle</keyword>
<evidence type="ECO:0000256" key="10">
    <source>
        <dbReference type="HAMAP-Rule" id="MF_02019"/>
    </source>
</evidence>
<keyword evidence="6 10" id="KW-0133">Cell shape</keyword>
<organism evidence="15 16">
    <name type="scientific">Lucifera butyrica</name>
    <dbReference type="NCBI Taxonomy" id="1351585"/>
    <lineage>
        <taxon>Bacteria</taxon>
        <taxon>Bacillati</taxon>
        <taxon>Bacillota</taxon>
        <taxon>Negativicutes</taxon>
        <taxon>Veillonellales</taxon>
        <taxon>Veillonellaceae</taxon>
        <taxon>Lucifera</taxon>
    </lineage>
</organism>
<keyword evidence="3 10" id="KW-0132">Cell division</keyword>
<reference evidence="15 16" key="1">
    <citation type="submission" date="2018-06" db="EMBL/GenBank/DDBJ databases">
        <authorList>
            <person name="Strepis N."/>
        </authorList>
    </citation>
    <scope>NUCLEOTIDE SEQUENCE [LARGE SCALE GENOMIC DNA]</scope>
    <source>
        <strain evidence="15">LUCI</strain>
    </source>
</reference>
<dbReference type="Proteomes" id="UP000277811">
    <property type="component" value="Unassembled WGS sequence"/>
</dbReference>
<dbReference type="HAMAP" id="MF_02019">
    <property type="entry name" value="MurF"/>
    <property type="match status" value="1"/>
</dbReference>
<evidence type="ECO:0000313" key="15">
    <source>
        <dbReference type="EMBL" id="VBB06223.1"/>
    </source>
</evidence>